<dbReference type="PROSITE" id="PS50931">
    <property type="entry name" value="HTH_LYSR"/>
    <property type="match status" value="1"/>
</dbReference>
<evidence type="ECO:0000256" key="4">
    <source>
        <dbReference type="ARBA" id="ARBA00023163"/>
    </source>
</evidence>
<dbReference type="InterPro" id="IPR036390">
    <property type="entry name" value="WH_DNA-bd_sf"/>
</dbReference>
<proteinExistence type="inferred from homology"/>
<dbReference type="AlphaFoldDB" id="A0A4Z0JGH6"/>
<sequence length="277" mass="31870">MFRSIITFQKVYEYRSITKAAKELYVTQPSVSIQIKQLEKELGVTFFKRNGNKGLIPTENANRFYRDSQLLLNGWESSLNHLVKKHSNNHICCSIGVSPMNAIYIMPQLINSLEKRNKHFDFEIIVQDSETILDSITKHELDFGLVERPFTSRDVEQLPFANDALVHAGDINNPVWILGRSGSIQREYTDKYFSENKIKPKKILKVNDSNLTSRLVTLGIGQSIICKKSIEGTIVPFQQLSKDYSIKYYLINAKIPNSKEIQNLIHLVRTLLPQLHF</sequence>
<dbReference type="InterPro" id="IPR005119">
    <property type="entry name" value="LysR_subst-bd"/>
</dbReference>
<comment type="caution">
    <text evidence="6">The sequence shown here is derived from an EMBL/GenBank/DDBJ whole genome shotgun (WGS) entry which is preliminary data.</text>
</comment>
<dbReference type="Pfam" id="PF00126">
    <property type="entry name" value="HTH_1"/>
    <property type="match status" value="1"/>
</dbReference>
<keyword evidence="2" id="KW-0805">Transcription regulation</keyword>
<dbReference type="OrthoDB" id="9785745at2"/>
<gene>
    <name evidence="6" type="ORF">EGT49_09965</name>
</gene>
<dbReference type="Gene3D" id="3.40.190.290">
    <property type="match status" value="1"/>
</dbReference>
<dbReference type="PRINTS" id="PR00039">
    <property type="entry name" value="HTHLYSR"/>
</dbReference>
<dbReference type="RefSeq" id="WP_135373881.1">
    <property type="nucleotide sequence ID" value="NZ_RKLY01000028.1"/>
</dbReference>
<comment type="similarity">
    <text evidence="1">Belongs to the LysR transcriptional regulatory family.</text>
</comment>
<protein>
    <submittedName>
        <fullName evidence="6">LysR family transcriptional regulator</fullName>
    </submittedName>
</protein>
<evidence type="ECO:0000256" key="3">
    <source>
        <dbReference type="ARBA" id="ARBA00023125"/>
    </source>
</evidence>
<dbReference type="Proteomes" id="UP000298021">
    <property type="component" value="Unassembled WGS sequence"/>
</dbReference>
<evidence type="ECO:0000313" key="6">
    <source>
        <dbReference type="EMBL" id="TGD22036.1"/>
    </source>
</evidence>
<evidence type="ECO:0000259" key="5">
    <source>
        <dbReference type="PROSITE" id="PS50931"/>
    </source>
</evidence>
<dbReference type="SUPFAM" id="SSF46785">
    <property type="entry name" value="Winged helix' DNA-binding domain"/>
    <property type="match status" value="1"/>
</dbReference>
<dbReference type="EMBL" id="RKLY01000028">
    <property type="protein sequence ID" value="TGD22036.1"/>
    <property type="molecule type" value="Genomic_DNA"/>
</dbReference>
<keyword evidence="3" id="KW-0238">DNA-binding</keyword>
<keyword evidence="7" id="KW-1185">Reference proteome</keyword>
<evidence type="ECO:0000313" key="7">
    <source>
        <dbReference type="Proteomes" id="UP000298021"/>
    </source>
</evidence>
<dbReference type="Pfam" id="PF03466">
    <property type="entry name" value="LysR_substrate"/>
    <property type="match status" value="1"/>
</dbReference>
<dbReference type="InterPro" id="IPR000847">
    <property type="entry name" value="LysR_HTH_N"/>
</dbReference>
<feature type="domain" description="HTH lysR-type" evidence="5">
    <location>
        <begin position="1"/>
        <end position="58"/>
    </location>
</feature>
<dbReference type="PANTHER" id="PTHR30126:SF40">
    <property type="entry name" value="HTH-TYPE TRANSCRIPTIONAL REGULATOR GLTR"/>
    <property type="match status" value="1"/>
</dbReference>
<dbReference type="GO" id="GO:0003700">
    <property type="term" value="F:DNA-binding transcription factor activity"/>
    <property type="evidence" value="ECO:0007669"/>
    <property type="project" value="InterPro"/>
</dbReference>
<accession>A0A4Z0JGH6</accession>
<keyword evidence="4" id="KW-0804">Transcription</keyword>
<dbReference type="GO" id="GO:0000976">
    <property type="term" value="F:transcription cis-regulatory region binding"/>
    <property type="evidence" value="ECO:0007669"/>
    <property type="project" value="TreeGrafter"/>
</dbReference>
<dbReference type="SUPFAM" id="SSF53850">
    <property type="entry name" value="Periplasmic binding protein-like II"/>
    <property type="match status" value="1"/>
</dbReference>
<organism evidence="6 7">
    <name type="scientific">Companilactobacillus suantsaicola</name>
    <dbReference type="NCBI Taxonomy" id="2487723"/>
    <lineage>
        <taxon>Bacteria</taxon>
        <taxon>Bacillati</taxon>
        <taxon>Bacillota</taxon>
        <taxon>Bacilli</taxon>
        <taxon>Lactobacillales</taxon>
        <taxon>Lactobacillaceae</taxon>
        <taxon>Companilactobacillus</taxon>
    </lineage>
</organism>
<dbReference type="Gene3D" id="1.10.10.10">
    <property type="entry name" value="Winged helix-like DNA-binding domain superfamily/Winged helix DNA-binding domain"/>
    <property type="match status" value="1"/>
</dbReference>
<dbReference type="PANTHER" id="PTHR30126">
    <property type="entry name" value="HTH-TYPE TRANSCRIPTIONAL REGULATOR"/>
    <property type="match status" value="1"/>
</dbReference>
<evidence type="ECO:0000256" key="2">
    <source>
        <dbReference type="ARBA" id="ARBA00023015"/>
    </source>
</evidence>
<evidence type="ECO:0000256" key="1">
    <source>
        <dbReference type="ARBA" id="ARBA00009437"/>
    </source>
</evidence>
<dbReference type="InterPro" id="IPR036388">
    <property type="entry name" value="WH-like_DNA-bd_sf"/>
</dbReference>
<name>A0A4Z0JGH6_9LACO</name>
<reference evidence="6 7" key="1">
    <citation type="submission" date="2018-10" db="EMBL/GenBank/DDBJ databases">
        <title>Lactobacillus sp. R7 and Lactobacillus sp. R19 isolated from fermented mustard green product of Taiwan.</title>
        <authorList>
            <person name="Lin S.-T."/>
        </authorList>
    </citation>
    <scope>NUCLEOTIDE SEQUENCE [LARGE SCALE GENOMIC DNA]</scope>
    <source>
        <strain evidence="6 7">BCRC 81127</strain>
    </source>
</reference>